<dbReference type="Proteomes" id="UP000192578">
    <property type="component" value="Unassembled WGS sequence"/>
</dbReference>
<keyword evidence="6" id="KW-0811">Translocation</keyword>
<protein>
    <recommendedName>
        <fullName evidence="10">mRNA export factor GLE1</fullName>
    </recommendedName>
    <alternativeName>
        <fullName evidence="12">GLE1 RNA export mediator</fullName>
    </alternativeName>
    <alternativeName>
        <fullName evidence="11">Nucleoporin GLE1</fullName>
    </alternativeName>
</protein>
<dbReference type="GO" id="GO:0005543">
    <property type="term" value="F:phospholipid binding"/>
    <property type="evidence" value="ECO:0007669"/>
    <property type="project" value="TreeGrafter"/>
</dbReference>
<keyword evidence="3" id="KW-0813">Transport</keyword>
<evidence type="ECO:0000256" key="8">
    <source>
        <dbReference type="ARBA" id="ARBA00023242"/>
    </source>
</evidence>
<gene>
    <name evidence="14" type="ORF">BV898_08423</name>
</gene>
<reference evidence="15" key="1">
    <citation type="submission" date="2017-01" db="EMBL/GenBank/DDBJ databases">
        <title>Comparative genomics of anhydrobiosis in the tardigrade Hypsibius dujardini.</title>
        <authorList>
            <person name="Yoshida Y."/>
            <person name="Koutsovoulos G."/>
            <person name="Laetsch D."/>
            <person name="Stevens L."/>
            <person name="Kumar S."/>
            <person name="Horikawa D."/>
            <person name="Ishino K."/>
            <person name="Komine S."/>
            <person name="Tomita M."/>
            <person name="Blaxter M."/>
            <person name="Arakawa K."/>
        </authorList>
    </citation>
    <scope>NUCLEOTIDE SEQUENCE [LARGE SCALE GENOMIC DNA]</scope>
    <source>
        <strain evidence="15">Z151</strain>
    </source>
</reference>
<dbReference type="Gene3D" id="1.25.40.510">
    <property type="entry name" value="GLE1-like"/>
    <property type="match status" value="1"/>
</dbReference>
<evidence type="ECO:0000256" key="9">
    <source>
        <dbReference type="ARBA" id="ARBA00024680"/>
    </source>
</evidence>
<feature type="compositionally biased region" description="Polar residues" evidence="13">
    <location>
        <begin position="128"/>
        <end position="146"/>
    </location>
</feature>
<dbReference type="PANTHER" id="PTHR12960:SF0">
    <property type="entry name" value="MRNA EXPORT FACTOR GLE1"/>
    <property type="match status" value="1"/>
</dbReference>
<evidence type="ECO:0000256" key="11">
    <source>
        <dbReference type="ARBA" id="ARBA00029983"/>
    </source>
</evidence>
<evidence type="ECO:0000256" key="13">
    <source>
        <dbReference type="SAM" id="MobiDB-lite"/>
    </source>
</evidence>
<comment type="similarity">
    <text evidence="2">Belongs to the GLE1 family.</text>
</comment>
<dbReference type="GO" id="GO:0015031">
    <property type="term" value="P:protein transport"/>
    <property type="evidence" value="ECO:0007669"/>
    <property type="project" value="UniProtKB-KW"/>
</dbReference>
<proteinExistence type="inferred from homology"/>
<name>A0A1W0WQK9_HYPEX</name>
<evidence type="ECO:0000256" key="3">
    <source>
        <dbReference type="ARBA" id="ARBA00022448"/>
    </source>
</evidence>
<keyword evidence="7" id="KW-0906">Nuclear pore complex</keyword>
<organism evidence="14 15">
    <name type="scientific">Hypsibius exemplaris</name>
    <name type="common">Freshwater tardigrade</name>
    <dbReference type="NCBI Taxonomy" id="2072580"/>
    <lineage>
        <taxon>Eukaryota</taxon>
        <taxon>Metazoa</taxon>
        <taxon>Ecdysozoa</taxon>
        <taxon>Tardigrada</taxon>
        <taxon>Eutardigrada</taxon>
        <taxon>Parachela</taxon>
        <taxon>Hypsibioidea</taxon>
        <taxon>Hypsibiidae</taxon>
        <taxon>Hypsibius</taxon>
    </lineage>
</organism>
<keyword evidence="8" id="KW-0539">Nucleus</keyword>
<evidence type="ECO:0000256" key="2">
    <source>
        <dbReference type="ARBA" id="ARBA00011056"/>
    </source>
</evidence>
<evidence type="ECO:0000256" key="1">
    <source>
        <dbReference type="ARBA" id="ARBA00004567"/>
    </source>
</evidence>
<dbReference type="InterPro" id="IPR038506">
    <property type="entry name" value="GLE1-like_sf"/>
</dbReference>
<comment type="function">
    <text evidence="9">Required for the export of mRNAs containing poly(A) tails from the nucleus into the cytoplasm. May be involved in the terminal step of the mRNA transport through the nuclear pore complex (NPC).</text>
</comment>
<accession>A0A1W0WQK9</accession>
<dbReference type="OrthoDB" id="420884at2759"/>
<keyword evidence="15" id="KW-1185">Reference proteome</keyword>
<dbReference type="AlphaFoldDB" id="A0A1W0WQK9"/>
<evidence type="ECO:0000256" key="5">
    <source>
        <dbReference type="ARBA" id="ARBA00022927"/>
    </source>
</evidence>
<dbReference type="Pfam" id="PF07817">
    <property type="entry name" value="GLE1"/>
    <property type="match status" value="1"/>
</dbReference>
<evidence type="ECO:0000313" key="15">
    <source>
        <dbReference type="Proteomes" id="UP000192578"/>
    </source>
</evidence>
<sequence>MSSQKSSPSGGVSNKHHLNFPRSREIYLSDPTDYGNAFLLPVKLLSGEELRQSIQRESHERAAEKSRRWSNLALERDQELHERIETQAKEAASGRLNAENLANAQYRLQRHQREQAREKKRQELLTLERSSALASTPPANSLSSFGGENGTETRHETPDIPNKQSLANEAAVAQQENGIQDVIVAHLDELRKTMQALTLRMTSLPIESPTSSDNLREIYRRYKLLYQKAGLLASALASESAPNSSVASDLEKCVTETKSLILLAQSEQNKLLEEADKRRRDEQLAVESELEAIKQATLDTVTPVEAVPVPKEEVVTVSANERAQRLYEFYAQKAKSAKASFVQLESDPALKSLKSAVLFASSNPVVTCSANSAMEIIEPYRKAFLLLRGAEVETNSIRVRLSHHPDIVHYVRYNMAKKFIDLACMQTEEKNEIKLFALATLITEMWSADPTFGETFLALLFSEFPVLLPYYGKASLKLEGNVELQLKRLGALSKFYAAIMQTDRTFLLKRLFPTKTFDGVNPHGVQAGWELLSGLVNQEPQLGTTVLVMRNVLSVAGWLLHRTYQKQFSKLLAHVSRYVLPKIRSTTPKELQGPVERLAELLDVFHRTQTVAVPENRLSEEFWSY</sequence>
<dbReference type="EMBL" id="MTYJ01000060">
    <property type="protein sequence ID" value="OQV17490.1"/>
    <property type="molecule type" value="Genomic_DNA"/>
</dbReference>
<evidence type="ECO:0000256" key="4">
    <source>
        <dbReference type="ARBA" id="ARBA00022816"/>
    </source>
</evidence>
<keyword evidence="4" id="KW-0509">mRNA transport</keyword>
<feature type="region of interest" description="Disordered" evidence="13">
    <location>
        <begin position="127"/>
        <end position="161"/>
    </location>
</feature>
<dbReference type="GO" id="GO:0005737">
    <property type="term" value="C:cytoplasm"/>
    <property type="evidence" value="ECO:0007669"/>
    <property type="project" value="TreeGrafter"/>
</dbReference>
<dbReference type="GO" id="GO:0016973">
    <property type="term" value="P:poly(A)+ mRNA export from nucleus"/>
    <property type="evidence" value="ECO:0007669"/>
    <property type="project" value="InterPro"/>
</dbReference>
<keyword evidence="5" id="KW-0653">Protein transport</keyword>
<evidence type="ECO:0000256" key="10">
    <source>
        <dbReference type="ARBA" id="ARBA00026227"/>
    </source>
</evidence>
<dbReference type="PANTHER" id="PTHR12960">
    <property type="entry name" value="GLE-1-RELATED"/>
    <property type="match status" value="1"/>
</dbReference>
<evidence type="ECO:0000256" key="7">
    <source>
        <dbReference type="ARBA" id="ARBA00023132"/>
    </source>
</evidence>
<comment type="subcellular location">
    <subcellularLocation>
        <location evidence="1">Nucleus</location>
        <location evidence="1">Nuclear pore complex</location>
    </subcellularLocation>
</comment>
<evidence type="ECO:0000256" key="12">
    <source>
        <dbReference type="ARBA" id="ARBA00030897"/>
    </source>
</evidence>
<evidence type="ECO:0000313" key="14">
    <source>
        <dbReference type="EMBL" id="OQV17490.1"/>
    </source>
</evidence>
<evidence type="ECO:0000256" key="6">
    <source>
        <dbReference type="ARBA" id="ARBA00023010"/>
    </source>
</evidence>
<dbReference type="GO" id="GO:0031369">
    <property type="term" value="F:translation initiation factor binding"/>
    <property type="evidence" value="ECO:0007669"/>
    <property type="project" value="TreeGrafter"/>
</dbReference>
<dbReference type="InterPro" id="IPR012476">
    <property type="entry name" value="GLE1"/>
</dbReference>
<comment type="caution">
    <text evidence="14">The sequence shown here is derived from an EMBL/GenBank/DDBJ whole genome shotgun (WGS) entry which is preliminary data.</text>
</comment>
<dbReference type="GO" id="GO:0000822">
    <property type="term" value="F:inositol hexakisphosphate binding"/>
    <property type="evidence" value="ECO:0007669"/>
    <property type="project" value="TreeGrafter"/>
</dbReference>
<dbReference type="GO" id="GO:0044614">
    <property type="term" value="C:nuclear pore cytoplasmic filaments"/>
    <property type="evidence" value="ECO:0007669"/>
    <property type="project" value="TreeGrafter"/>
</dbReference>